<evidence type="ECO:0000256" key="1">
    <source>
        <dbReference type="ARBA" id="ARBA00023015"/>
    </source>
</evidence>
<feature type="domain" description="HTH gntR-type" evidence="4">
    <location>
        <begin position="1"/>
        <end position="69"/>
    </location>
</feature>
<dbReference type="eggNOG" id="COG2188">
    <property type="taxonomic scope" value="Bacteria"/>
</dbReference>
<dbReference type="AlphaFoldDB" id="W8GJY0"/>
<dbReference type="HOGENOM" id="CLU_1208013_0_0_14"/>
<organism evidence="5 6">
    <name type="scientific">Candidatus Hepatoplasma crinochetorum Av</name>
    <dbReference type="NCBI Taxonomy" id="1427984"/>
    <lineage>
        <taxon>Bacteria</taxon>
        <taxon>Bacillati</taxon>
        <taxon>Mycoplasmatota</taxon>
        <taxon>Mollicutes</taxon>
        <taxon>Candidatus Hepatoplasmataceae</taxon>
        <taxon>Candidatus Hepatoplasma</taxon>
    </lineage>
</organism>
<dbReference type="PANTHER" id="PTHR44846:SF1">
    <property type="entry name" value="MANNOSYL-D-GLYCERATE TRANSPORT_METABOLISM SYSTEM REPRESSOR MNGR-RELATED"/>
    <property type="match status" value="1"/>
</dbReference>
<dbReference type="InterPro" id="IPR050679">
    <property type="entry name" value="Bact_HTH_transcr_reg"/>
</dbReference>
<dbReference type="SUPFAM" id="SSF46785">
    <property type="entry name" value="Winged helix' DNA-binding domain"/>
    <property type="match status" value="1"/>
</dbReference>
<evidence type="ECO:0000313" key="5">
    <source>
        <dbReference type="EMBL" id="AHK22537.1"/>
    </source>
</evidence>
<dbReference type="InterPro" id="IPR036390">
    <property type="entry name" value="WH_DNA-bd_sf"/>
</dbReference>
<name>W8GJY0_9MOLU</name>
<dbReference type="Gene3D" id="1.10.10.10">
    <property type="entry name" value="Winged helix-like DNA-binding domain superfamily/Winged helix DNA-binding domain"/>
    <property type="match status" value="1"/>
</dbReference>
<dbReference type="GO" id="GO:0003700">
    <property type="term" value="F:DNA-binding transcription factor activity"/>
    <property type="evidence" value="ECO:0007669"/>
    <property type="project" value="InterPro"/>
</dbReference>
<keyword evidence="2" id="KW-0238">DNA-binding</keyword>
<keyword evidence="1" id="KW-0805">Transcription regulation</keyword>
<dbReference type="SMART" id="SM00345">
    <property type="entry name" value="HTH_GNTR"/>
    <property type="match status" value="1"/>
</dbReference>
<sequence>MVNRQEIIEKILLNIKNGKLKQKERILTEREFLEEFNCSKETIRKAITYLVNQNILFSIQGKGVYVSAFSDLKFNFNSISSNKDFYKEFSRHSINYKIPIIIKINSPFPFEYKDEEFLKYIKLYFNGEQTVFYTINWILNLNKLKLTEEELIRQGKKRLFDEKLIKKIYHKSILTKQTKFDKFLFNSNNQYYPTTFNYFFDKNENLIGFSLVKTFPNYFKIEHIKNIIF</sequence>
<dbReference type="STRING" id="1427984.X271_00432"/>
<dbReference type="PROSITE" id="PS50949">
    <property type="entry name" value="HTH_GNTR"/>
    <property type="match status" value="1"/>
</dbReference>
<proteinExistence type="predicted"/>
<evidence type="ECO:0000256" key="2">
    <source>
        <dbReference type="ARBA" id="ARBA00023125"/>
    </source>
</evidence>
<dbReference type="GO" id="GO:0003677">
    <property type="term" value="F:DNA binding"/>
    <property type="evidence" value="ECO:0007669"/>
    <property type="project" value="UniProtKB-KW"/>
</dbReference>
<protein>
    <submittedName>
        <fullName evidence="5">HTH-type transcriptional repressor yvoA</fullName>
    </submittedName>
</protein>
<dbReference type="KEGG" id="hcr:X271_00432"/>
<dbReference type="EMBL" id="CP006932">
    <property type="protein sequence ID" value="AHK22537.1"/>
    <property type="molecule type" value="Genomic_DNA"/>
</dbReference>
<accession>W8GJY0</accession>
<dbReference type="OrthoDB" id="7363114at2"/>
<evidence type="ECO:0000259" key="4">
    <source>
        <dbReference type="PROSITE" id="PS50949"/>
    </source>
</evidence>
<dbReference type="CDD" id="cd07377">
    <property type="entry name" value="WHTH_GntR"/>
    <property type="match status" value="1"/>
</dbReference>
<dbReference type="Pfam" id="PF00392">
    <property type="entry name" value="GntR"/>
    <property type="match status" value="1"/>
</dbReference>
<evidence type="ECO:0000313" key="6">
    <source>
        <dbReference type="Proteomes" id="UP000019450"/>
    </source>
</evidence>
<keyword evidence="6" id="KW-1185">Reference proteome</keyword>
<dbReference type="Proteomes" id="UP000019450">
    <property type="component" value="Chromosome"/>
</dbReference>
<gene>
    <name evidence="5" type="primary">yvoA</name>
    <name evidence="5" type="ORF">X271_00432</name>
</gene>
<dbReference type="GO" id="GO:0045892">
    <property type="term" value="P:negative regulation of DNA-templated transcription"/>
    <property type="evidence" value="ECO:0007669"/>
    <property type="project" value="TreeGrafter"/>
</dbReference>
<dbReference type="RefSeq" id="WP_025208827.1">
    <property type="nucleotide sequence ID" value="NZ_CP006932.1"/>
</dbReference>
<evidence type="ECO:0000256" key="3">
    <source>
        <dbReference type="ARBA" id="ARBA00023163"/>
    </source>
</evidence>
<reference evidence="5 6" key="1">
    <citation type="journal article" date="2014" name="Genome Biol. Evol.">
        <title>Phylogenomics of "Candidatus Hepatoplasma crinochetorum," a Lineage of Mollicutes Associated with Noninsect Arthropods.</title>
        <authorList>
            <person name="Leclercq S."/>
            <person name="Dittmer J."/>
            <person name="Bouchon D."/>
            <person name="Cordaux R."/>
        </authorList>
    </citation>
    <scope>NUCLEOTIDE SEQUENCE [LARGE SCALE GENOMIC DNA]</scope>
    <source>
        <strain evidence="5 6">Av</strain>
    </source>
</reference>
<dbReference type="InterPro" id="IPR000524">
    <property type="entry name" value="Tscrpt_reg_HTH_GntR"/>
</dbReference>
<keyword evidence="3" id="KW-0804">Transcription</keyword>
<dbReference type="PANTHER" id="PTHR44846">
    <property type="entry name" value="MANNOSYL-D-GLYCERATE TRANSPORT/METABOLISM SYSTEM REPRESSOR MNGR-RELATED"/>
    <property type="match status" value="1"/>
</dbReference>
<dbReference type="InterPro" id="IPR036388">
    <property type="entry name" value="WH-like_DNA-bd_sf"/>
</dbReference>